<proteinExistence type="predicted"/>
<keyword evidence="2" id="KW-0472">Membrane</keyword>
<keyword evidence="2" id="KW-0812">Transmembrane</keyword>
<protein>
    <recommendedName>
        <fullName evidence="5">MotA/TolQ/ExbB proton channel domain-containing protein</fullName>
    </recommendedName>
</protein>
<name>A0ABS2MBG2_9ACTN</name>
<gene>
    <name evidence="3" type="ORF">JOE61_002338</name>
</gene>
<evidence type="ECO:0000256" key="1">
    <source>
        <dbReference type="SAM" id="MobiDB-lite"/>
    </source>
</evidence>
<feature type="transmembrane region" description="Helical" evidence="2">
    <location>
        <begin position="54"/>
        <end position="82"/>
    </location>
</feature>
<feature type="transmembrane region" description="Helical" evidence="2">
    <location>
        <begin position="94"/>
        <end position="116"/>
    </location>
</feature>
<accession>A0ABS2MBG2</accession>
<sequence length="145" mass="16139">MTRNFYDGKSIERPRTHMSRSVEAHYNPPKRLQATEEGPKGTLRERFATSLRNVVVPIALAVCPGLFCASLGMMIGTFTWLAQQDPDRLEAVSIQPLGAISFVSFIVLGPAVLYLVTDVEHEVRLHALPTLHPASTLDVTRSKRR</sequence>
<comment type="caution">
    <text evidence="3">The sequence shown here is derived from an EMBL/GenBank/DDBJ whole genome shotgun (WGS) entry which is preliminary data.</text>
</comment>
<dbReference type="Proteomes" id="UP000732378">
    <property type="component" value="Unassembled WGS sequence"/>
</dbReference>
<reference evidence="3 4" key="1">
    <citation type="submission" date="2021-01" db="EMBL/GenBank/DDBJ databases">
        <title>Sequencing the genomes of 1000 actinobacteria strains.</title>
        <authorList>
            <person name="Klenk H.-P."/>
        </authorList>
    </citation>
    <scope>NUCLEOTIDE SEQUENCE [LARGE SCALE GENOMIC DNA]</scope>
    <source>
        <strain evidence="3 4">DSM 18239</strain>
    </source>
</reference>
<keyword evidence="4" id="KW-1185">Reference proteome</keyword>
<dbReference type="EMBL" id="JAFBBZ010000001">
    <property type="protein sequence ID" value="MBM7508524.1"/>
    <property type="molecule type" value="Genomic_DNA"/>
</dbReference>
<organism evidence="3 4">
    <name type="scientific">Nocardioides salarius</name>
    <dbReference type="NCBI Taxonomy" id="374513"/>
    <lineage>
        <taxon>Bacteria</taxon>
        <taxon>Bacillati</taxon>
        <taxon>Actinomycetota</taxon>
        <taxon>Actinomycetes</taxon>
        <taxon>Propionibacteriales</taxon>
        <taxon>Nocardioidaceae</taxon>
        <taxon>Nocardioides</taxon>
    </lineage>
</organism>
<evidence type="ECO:0000256" key="2">
    <source>
        <dbReference type="SAM" id="Phobius"/>
    </source>
</evidence>
<evidence type="ECO:0000313" key="3">
    <source>
        <dbReference type="EMBL" id="MBM7508524.1"/>
    </source>
</evidence>
<keyword evidence="2" id="KW-1133">Transmembrane helix</keyword>
<evidence type="ECO:0000313" key="4">
    <source>
        <dbReference type="Proteomes" id="UP000732378"/>
    </source>
</evidence>
<evidence type="ECO:0008006" key="5">
    <source>
        <dbReference type="Google" id="ProtNLM"/>
    </source>
</evidence>
<feature type="region of interest" description="Disordered" evidence="1">
    <location>
        <begin position="17"/>
        <end position="39"/>
    </location>
</feature>
<dbReference type="RefSeq" id="WP_193671188.1">
    <property type="nucleotide sequence ID" value="NZ_JACDTV010000034.1"/>
</dbReference>